<dbReference type="Proteomes" id="UP000669179">
    <property type="component" value="Unassembled WGS sequence"/>
</dbReference>
<evidence type="ECO:0000313" key="2">
    <source>
        <dbReference type="EMBL" id="MBO2453298.1"/>
    </source>
</evidence>
<protein>
    <submittedName>
        <fullName evidence="2">Helix-turn-helix domain-containing protein</fullName>
    </submittedName>
</protein>
<dbReference type="Pfam" id="PF12728">
    <property type="entry name" value="HTH_17"/>
    <property type="match status" value="1"/>
</dbReference>
<keyword evidence="3" id="KW-1185">Reference proteome</keyword>
<dbReference type="NCBIfam" id="TIGR01764">
    <property type="entry name" value="excise"/>
    <property type="match status" value="1"/>
</dbReference>
<dbReference type="AlphaFoldDB" id="A0A939PJH2"/>
<comment type="caution">
    <text evidence="2">The sequence shown here is derived from an EMBL/GenBank/DDBJ whole genome shotgun (WGS) entry which is preliminary data.</text>
</comment>
<gene>
    <name evidence="2" type="ORF">J4573_39815</name>
</gene>
<sequence>MVSQQVEVGHRLGGSNRLLNAEEVARLLGVPKRTVYSCWRVWGLRGYKVGRHLRFRERELDAWLEGREVPASTGGDRWPRS</sequence>
<dbReference type="SUPFAM" id="SSF46955">
    <property type="entry name" value="Putative DNA-binding domain"/>
    <property type="match status" value="1"/>
</dbReference>
<dbReference type="InterPro" id="IPR010093">
    <property type="entry name" value="SinI_DNA-bd"/>
</dbReference>
<dbReference type="InterPro" id="IPR009061">
    <property type="entry name" value="DNA-bd_dom_put_sf"/>
</dbReference>
<feature type="domain" description="Helix-turn-helix" evidence="1">
    <location>
        <begin position="18"/>
        <end position="67"/>
    </location>
</feature>
<name>A0A939PJH2_9ACTN</name>
<dbReference type="GO" id="GO:0003677">
    <property type="term" value="F:DNA binding"/>
    <property type="evidence" value="ECO:0007669"/>
    <property type="project" value="InterPro"/>
</dbReference>
<dbReference type="EMBL" id="JAGEOJ010000020">
    <property type="protein sequence ID" value="MBO2453298.1"/>
    <property type="molecule type" value="Genomic_DNA"/>
</dbReference>
<proteinExistence type="predicted"/>
<dbReference type="RefSeq" id="WP_208261328.1">
    <property type="nucleotide sequence ID" value="NZ_JAGEOJ010000020.1"/>
</dbReference>
<organism evidence="2 3">
    <name type="scientific">Actinomadura barringtoniae</name>
    <dbReference type="NCBI Taxonomy" id="1427535"/>
    <lineage>
        <taxon>Bacteria</taxon>
        <taxon>Bacillati</taxon>
        <taxon>Actinomycetota</taxon>
        <taxon>Actinomycetes</taxon>
        <taxon>Streptosporangiales</taxon>
        <taxon>Thermomonosporaceae</taxon>
        <taxon>Actinomadura</taxon>
    </lineage>
</organism>
<reference evidence="2" key="1">
    <citation type="submission" date="2021-03" db="EMBL/GenBank/DDBJ databases">
        <authorList>
            <person name="Kanchanasin P."/>
            <person name="Saeng-In P."/>
            <person name="Phongsopitanun W."/>
            <person name="Yuki M."/>
            <person name="Kudo T."/>
            <person name="Ohkuma M."/>
            <person name="Tanasupawat S."/>
        </authorList>
    </citation>
    <scope>NUCLEOTIDE SEQUENCE</scope>
    <source>
        <strain evidence="2">GKU 128</strain>
    </source>
</reference>
<dbReference type="InterPro" id="IPR041657">
    <property type="entry name" value="HTH_17"/>
</dbReference>
<evidence type="ECO:0000313" key="3">
    <source>
        <dbReference type="Proteomes" id="UP000669179"/>
    </source>
</evidence>
<evidence type="ECO:0000259" key="1">
    <source>
        <dbReference type="Pfam" id="PF12728"/>
    </source>
</evidence>
<accession>A0A939PJH2</accession>